<keyword evidence="3" id="KW-0863">Zinc-finger</keyword>
<dbReference type="Pfam" id="PF22908">
    <property type="entry name" value="PHD_NSD"/>
    <property type="match status" value="1"/>
</dbReference>
<reference evidence="7 8" key="1">
    <citation type="journal article" date="2010" name="Nature">
        <title>Genome sequencing and analysis of the model grass Brachypodium distachyon.</title>
        <authorList>
            <consortium name="International Brachypodium Initiative"/>
        </authorList>
    </citation>
    <scope>NUCLEOTIDE SEQUENCE [LARGE SCALE GENOMIC DNA]</scope>
    <source>
        <strain evidence="7 8">Bd21</strain>
    </source>
</reference>
<name>A0A2K2CTE6_BRADI</name>
<evidence type="ECO:0000256" key="2">
    <source>
        <dbReference type="ARBA" id="ARBA00022737"/>
    </source>
</evidence>
<dbReference type="EnsemblPlants" id="PNT65302">
    <property type="protein sequence ID" value="PNT65302"/>
    <property type="gene ID" value="BRADI_4g40054v3"/>
</dbReference>
<dbReference type="OrthoDB" id="21264at2759"/>
<evidence type="ECO:0000256" key="3">
    <source>
        <dbReference type="ARBA" id="ARBA00022771"/>
    </source>
</evidence>
<evidence type="ECO:0000256" key="5">
    <source>
        <dbReference type="SAM" id="MobiDB-lite"/>
    </source>
</evidence>
<feature type="compositionally biased region" description="Pro residues" evidence="5">
    <location>
        <begin position="1"/>
        <end position="28"/>
    </location>
</feature>
<protein>
    <recommendedName>
        <fullName evidence="6">Zinc finger PHD-type domain-containing protein</fullName>
    </recommendedName>
</protein>
<dbReference type="Pfam" id="PF23004">
    <property type="entry name" value="PHDvar_NSD"/>
    <property type="match status" value="1"/>
</dbReference>
<sequence length="432" mass="47492">MATPPRVPPPCPDSPMPSPFSGVPPWPPRARAEPSSMAALASLLSRPIGLKVPGGVGGGDLAAETTAMFDRSAITRITLRKYTPDLPLQGIGAAASVKSTMKQGDGATSSVKLMKKEGEGGTSQVKPKRKLRRIGDLAGAIRRTEGVEQEHPPPRLVATRREDGLSDEWDACAICDDGGELIWCEGGCLRSFHPIKICGLDSMCTSLGLTEEHWQTLHANKQEKYICKNCENKQHQCFACGLLGSSDLISGSEVFKCKEKNCGHFYHPKCVAELLYPDSKGLAIYFEEHVASGLEFHCLMHRCSLCKEAENRDDTDMQLAVCRRCPTAYHRKCLPSDISFIEDNDEGTQQRAWDNILPDQILIYCMKHEIDKDLGTPKRDHIVFPDDRPLSEPPQSSQPAEMGSDRVKGIDSFASKHLFPHPQPGSCGWIDD</sequence>
<feature type="region of interest" description="Disordered" evidence="5">
    <location>
        <begin position="376"/>
        <end position="407"/>
    </location>
</feature>
<accession>A0A2K2CTE6</accession>
<gene>
    <name evidence="8" type="primary">LOC100825038</name>
    <name evidence="7" type="ORF">BRADI_4g40054v3</name>
</gene>
<dbReference type="InterPro" id="IPR001965">
    <property type="entry name" value="Znf_PHD"/>
</dbReference>
<keyword evidence="1" id="KW-0479">Metal-binding</keyword>
<dbReference type="Gene3D" id="3.30.40.10">
    <property type="entry name" value="Zinc/RING finger domain, C3HC4 (zinc finger)"/>
    <property type="match status" value="2"/>
</dbReference>
<keyword evidence="4" id="KW-0862">Zinc</keyword>
<feature type="domain" description="Zinc finger PHD-type" evidence="6">
    <location>
        <begin position="171"/>
        <end position="231"/>
    </location>
</feature>
<feature type="domain" description="Zinc finger PHD-type" evidence="6">
    <location>
        <begin position="236"/>
        <end position="302"/>
    </location>
</feature>
<dbReference type="GO" id="GO:0006338">
    <property type="term" value="P:chromatin remodeling"/>
    <property type="evidence" value="ECO:0007669"/>
    <property type="project" value="UniProtKB-ARBA"/>
</dbReference>
<dbReference type="STRING" id="15368.A0A2K2CTE6"/>
<dbReference type="PANTHER" id="PTHR46235:SF2">
    <property type="entry name" value="GLYCOPROTEIN FAMILY PROTEIN, PUTATIVE, EXPRESSED-RELATED"/>
    <property type="match status" value="1"/>
</dbReference>
<feature type="region of interest" description="Disordered" evidence="5">
    <location>
        <begin position="1"/>
        <end position="33"/>
    </location>
</feature>
<dbReference type="Gramene" id="PNT65302">
    <property type="protein sequence ID" value="PNT65302"/>
    <property type="gene ID" value="BRADI_4g40054v3"/>
</dbReference>
<dbReference type="SMART" id="SM00249">
    <property type="entry name" value="PHD"/>
    <property type="match status" value="3"/>
</dbReference>
<proteinExistence type="predicted"/>
<dbReference type="CDD" id="cd15565">
    <property type="entry name" value="PHD2_NSD"/>
    <property type="match status" value="1"/>
</dbReference>
<feature type="domain" description="Zinc finger PHD-type" evidence="6">
    <location>
        <begin position="303"/>
        <end position="369"/>
    </location>
</feature>
<evidence type="ECO:0000313" key="7">
    <source>
        <dbReference type="EMBL" id="PNT65302.1"/>
    </source>
</evidence>
<evidence type="ECO:0000313" key="9">
    <source>
        <dbReference type="Proteomes" id="UP000008810"/>
    </source>
</evidence>
<feature type="region of interest" description="Disordered" evidence="5">
    <location>
        <begin position="413"/>
        <end position="432"/>
    </location>
</feature>
<dbReference type="EMBL" id="CM000883">
    <property type="protein sequence ID" value="PNT65302.1"/>
    <property type="molecule type" value="Genomic_DNA"/>
</dbReference>
<dbReference type="GO" id="GO:0008270">
    <property type="term" value="F:zinc ion binding"/>
    <property type="evidence" value="ECO:0007669"/>
    <property type="project" value="UniProtKB-KW"/>
</dbReference>
<reference evidence="7" key="2">
    <citation type="submission" date="2017-06" db="EMBL/GenBank/DDBJ databases">
        <title>WGS assembly of Brachypodium distachyon.</title>
        <authorList>
            <consortium name="The International Brachypodium Initiative"/>
            <person name="Lucas S."/>
            <person name="Harmon-Smith M."/>
            <person name="Lail K."/>
            <person name="Tice H."/>
            <person name="Grimwood J."/>
            <person name="Bruce D."/>
            <person name="Barry K."/>
            <person name="Shu S."/>
            <person name="Lindquist E."/>
            <person name="Wang M."/>
            <person name="Pitluck S."/>
            <person name="Vogel J.P."/>
            <person name="Garvin D.F."/>
            <person name="Mockler T.C."/>
            <person name="Schmutz J."/>
            <person name="Rokhsar D."/>
            <person name="Bevan M.W."/>
        </authorList>
    </citation>
    <scope>NUCLEOTIDE SEQUENCE</scope>
    <source>
        <strain evidence="7">Bd21</strain>
    </source>
</reference>
<dbReference type="ExpressionAtlas" id="A0A2K2CTE6">
    <property type="expression patterns" value="baseline and differential"/>
</dbReference>
<evidence type="ECO:0000256" key="1">
    <source>
        <dbReference type="ARBA" id="ARBA00022723"/>
    </source>
</evidence>
<dbReference type="InterPro" id="IPR055198">
    <property type="entry name" value="NSD_PHD"/>
</dbReference>
<evidence type="ECO:0000259" key="6">
    <source>
        <dbReference type="SMART" id="SM00249"/>
    </source>
</evidence>
<dbReference type="AlphaFoldDB" id="A0A2K2CTE6"/>
<organism evidence="7">
    <name type="scientific">Brachypodium distachyon</name>
    <name type="common">Purple false brome</name>
    <name type="synonym">Trachynia distachya</name>
    <dbReference type="NCBI Taxonomy" id="15368"/>
    <lineage>
        <taxon>Eukaryota</taxon>
        <taxon>Viridiplantae</taxon>
        <taxon>Streptophyta</taxon>
        <taxon>Embryophyta</taxon>
        <taxon>Tracheophyta</taxon>
        <taxon>Spermatophyta</taxon>
        <taxon>Magnoliopsida</taxon>
        <taxon>Liliopsida</taxon>
        <taxon>Poales</taxon>
        <taxon>Poaceae</taxon>
        <taxon>BOP clade</taxon>
        <taxon>Pooideae</taxon>
        <taxon>Stipodae</taxon>
        <taxon>Brachypodieae</taxon>
        <taxon>Brachypodium</taxon>
    </lineage>
</organism>
<reference evidence="8" key="3">
    <citation type="submission" date="2018-08" db="UniProtKB">
        <authorList>
            <consortium name="EnsemblPlants"/>
        </authorList>
    </citation>
    <scope>IDENTIFICATION</scope>
    <source>
        <strain evidence="8">cv. Bd21</strain>
    </source>
</reference>
<dbReference type="PANTHER" id="PTHR46235">
    <property type="entry name" value="PHD FINGER-CONTAINING PROTEIN DDB_G0268158"/>
    <property type="match status" value="1"/>
</dbReference>
<dbReference type="InterPro" id="IPR055197">
    <property type="entry name" value="PHDvar_NSD"/>
</dbReference>
<dbReference type="InterPro" id="IPR013083">
    <property type="entry name" value="Znf_RING/FYVE/PHD"/>
</dbReference>
<feature type="compositionally biased region" description="Basic and acidic residues" evidence="5">
    <location>
        <begin position="376"/>
        <end position="390"/>
    </location>
</feature>
<keyword evidence="2" id="KW-0677">Repeat</keyword>
<evidence type="ECO:0000313" key="8">
    <source>
        <dbReference type="EnsemblPlants" id="PNT65302"/>
    </source>
</evidence>
<evidence type="ECO:0000256" key="4">
    <source>
        <dbReference type="ARBA" id="ARBA00022833"/>
    </source>
</evidence>
<keyword evidence="9" id="KW-1185">Reference proteome</keyword>
<dbReference type="Proteomes" id="UP000008810">
    <property type="component" value="Chromosome 4"/>
</dbReference>